<evidence type="ECO:0000256" key="1">
    <source>
        <dbReference type="SAM" id="MobiDB-lite"/>
    </source>
</evidence>
<dbReference type="Proteomes" id="UP001195483">
    <property type="component" value="Unassembled WGS sequence"/>
</dbReference>
<reference evidence="2" key="2">
    <citation type="journal article" date="2021" name="Genome Biol. Evol.">
        <title>Developing a high-quality reference genome for a parasitic bivalve with doubly uniparental inheritance (Bivalvia: Unionida).</title>
        <authorList>
            <person name="Smith C.H."/>
        </authorList>
    </citation>
    <scope>NUCLEOTIDE SEQUENCE</scope>
    <source>
        <strain evidence="2">CHS0354</strain>
        <tissue evidence="2">Mantle</tissue>
    </source>
</reference>
<protein>
    <submittedName>
        <fullName evidence="2">Uncharacterized protein</fullName>
    </submittedName>
</protein>
<proteinExistence type="predicted"/>
<accession>A0AAE0VNR2</accession>
<comment type="caution">
    <text evidence="2">The sequence shown here is derived from an EMBL/GenBank/DDBJ whole genome shotgun (WGS) entry which is preliminary data.</text>
</comment>
<feature type="region of interest" description="Disordered" evidence="1">
    <location>
        <begin position="45"/>
        <end position="69"/>
    </location>
</feature>
<dbReference type="EMBL" id="JAEAOA010000126">
    <property type="protein sequence ID" value="KAK3584669.1"/>
    <property type="molecule type" value="Genomic_DNA"/>
</dbReference>
<name>A0AAE0VNR2_9BIVA</name>
<reference evidence="2" key="1">
    <citation type="journal article" date="2021" name="Genome Biol. Evol.">
        <title>A High-Quality Reference Genome for a Parasitic Bivalve with Doubly Uniparental Inheritance (Bivalvia: Unionida).</title>
        <authorList>
            <person name="Smith C.H."/>
        </authorList>
    </citation>
    <scope>NUCLEOTIDE SEQUENCE</scope>
    <source>
        <strain evidence="2">CHS0354</strain>
    </source>
</reference>
<evidence type="ECO:0000313" key="2">
    <source>
        <dbReference type="EMBL" id="KAK3584669.1"/>
    </source>
</evidence>
<organism evidence="2 3">
    <name type="scientific">Potamilus streckersoni</name>
    <dbReference type="NCBI Taxonomy" id="2493646"/>
    <lineage>
        <taxon>Eukaryota</taxon>
        <taxon>Metazoa</taxon>
        <taxon>Spiralia</taxon>
        <taxon>Lophotrochozoa</taxon>
        <taxon>Mollusca</taxon>
        <taxon>Bivalvia</taxon>
        <taxon>Autobranchia</taxon>
        <taxon>Heteroconchia</taxon>
        <taxon>Palaeoheterodonta</taxon>
        <taxon>Unionida</taxon>
        <taxon>Unionoidea</taxon>
        <taxon>Unionidae</taxon>
        <taxon>Ambleminae</taxon>
        <taxon>Lampsilini</taxon>
        <taxon>Potamilus</taxon>
    </lineage>
</organism>
<keyword evidence="3" id="KW-1185">Reference proteome</keyword>
<gene>
    <name evidence="2" type="ORF">CHS0354_001249</name>
</gene>
<dbReference type="AlphaFoldDB" id="A0AAE0VNR2"/>
<sequence>MDTNYEELSASVLSVDTSDVIKQKTKSKCSRSSVPISEKNTARFNGKTRYQTEAGEDCPIESDALQDSA</sequence>
<reference evidence="2" key="3">
    <citation type="submission" date="2023-05" db="EMBL/GenBank/DDBJ databases">
        <authorList>
            <person name="Smith C.H."/>
        </authorList>
    </citation>
    <scope>NUCLEOTIDE SEQUENCE</scope>
    <source>
        <strain evidence="2">CHS0354</strain>
        <tissue evidence="2">Mantle</tissue>
    </source>
</reference>
<evidence type="ECO:0000313" key="3">
    <source>
        <dbReference type="Proteomes" id="UP001195483"/>
    </source>
</evidence>